<dbReference type="PANTHER" id="PTHR47623">
    <property type="entry name" value="OS09G0287300 PROTEIN"/>
    <property type="match status" value="1"/>
</dbReference>
<organism evidence="1 2">
    <name type="scientific">Roseibium polysiphoniae</name>
    <dbReference type="NCBI Taxonomy" id="2571221"/>
    <lineage>
        <taxon>Bacteria</taxon>
        <taxon>Pseudomonadati</taxon>
        <taxon>Pseudomonadota</taxon>
        <taxon>Alphaproteobacteria</taxon>
        <taxon>Hyphomicrobiales</taxon>
        <taxon>Stappiaceae</taxon>
        <taxon>Roseibium</taxon>
    </lineage>
</organism>
<dbReference type="EMBL" id="JACYXJ010000003">
    <property type="protein sequence ID" value="MBD8876430.1"/>
    <property type="molecule type" value="Genomic_DNA"/>
</dbReference>
<comment type="caution">
    <text evidence="1">The sequence shown here is derived from an EMBL/GenBank/DDBJ whole genome shotgun (WGS) entry which is preliminary data.</text>
</comment>
<dbReference type="Gene3D" id="3.40.50.1240">
    <property type="entry name" value="Phosphoglycerate mutase-like"/>
    <property type="match status" value="1"/>
</dbReference>
<dbReference type="SMART" id="SM00855">
    <property type="entry name" value="PGAM"/>
    <property type="match status" value="1"/>
</dbReference>
<dbReference type="Proteomes" id="UP000615687">
    <property type="component" value="Unassembled WGS sequence"/>
</dbReference>
<dbReference type="InterPro" id="IPR029033">
    <property type="entry name" value="His_PPase_superfam"/>
</dbReference>
<dbReference type="CDD" id="cd07067">
    <property type="entry name" value="HP_PGM_like"/>
    <property type="match status" value="1"/>
</dbReference>
<gene>
    <name evidence="1" type="ORF">IG617_09045</name>
</gene>
<keyword evidence="2" id="KW-1185">Reference proteome</keyword>
<dbReference type="InterPro" id="IPR013078">
    <property type="entry name" value="His_Pase_superF_clade-1"/>
</dbReference>
<evidence type="ECO:0000313" key="1">
    <source>
        <dbReference type="EMBL" id="MBD8876430.1"/>
    </source>
</evidence>
<reference evidence="1 2" key="1">
    <citation type="submission" date="2020-09" db="EMBL/GenBank/DDBJ databases">
        <title>The genome sequence of type strain Labrenzia polysiphoniae KACC 19711.</title>
        <authorList>
            <person name="Liu Y."/>
        </authorList>
    </citation>
    <scope>NUCLEOTIDE SEQUENCE [LARGE SCALE GENOMIC DNA]</scope>
    <source>
        <strain evidence="1 2">KACC 19711</strain>
    </source>
</reference>
<name>A0ABR9C958_9HYPH</name>
<sequence>MPVLQLFLLRHAKSDWRNPELKDFDRPLNSRGRTAARTMGAYLEKNQLQPNLILCSSSQRTRETLAKLLPHLRRQTEIRLLNSLYDECEDSYLPIIRARGGNAGSLMVIGHNPATEQTAHALFAEGDRVLKADMELKYPSGALAIYSCPITDWSSLEAGTAQLEQFIKPRSLQAETS</sequence>
<evidence type="ECO:0000313" key="2">
    <source>
        <dbReference type="Proteomes" id="UP000615687"/>
    </source>
</evidence>
<dbReference type="SUPFAM" id="SSF53254">
    <property type="entry name" value="Phosphoglycerate mutase-like"/>
    <property type="match status" value="1"/>
</dbReference>
<dbReference type="Pfam" id="PF00300">
    <property type="entry name" value="His_Phos_1"/>
    <property type="match status" value="1"/>
</dbReference>
<protein>
    <submittedName>
        <fullName evidence="1">Histidine phosphatase family protein</fullName>
    </submittedName>
</protein>
<proteinExistence type="predicted"/>
<accession>A0ABR9C958</accession>
<dbReference type="PANTHER" id="PTHR47623:SF1">
    <property type="entry name" value="OS09G0287300 PROTEIN"/>
    <property type="match status" value="1"/>
</dbReference>